<dbReference type="Proteomes" id="UP000605970">
    <property type="component" value="Unassembled WGS sequence"/>
</dbReference>
<gene>
    <name evidence="1" type="ORF">Mgra_00007615</name>
</gene>
<dbReference type="AlphaFoldDB" id="A0A8S9ZI15"/>
<reference evidence="1" key="1">
    <citation type="journal article" date="2020" name="Ecol. Evol.">
        <title>Genome structure and content of the rice root-knot nematode (Meloidogyne graminicola).</title>
        <authorList>
            <person name="Phan N.T."/>
            <person name="Danchin E.G.J."/>
            <person name="Klopp C."/>
            <person name="Perfus-Barbeoch L."/>
            <person name="Kozlowski D.K."/>
            <person name="Koutsovoulos G.D."/>
            <person name="Lopez-Roques C."/>
            <person name="Bouchez O."/>
            <person name="Zahm M."/>
            <person name="Besnard G."/>
            <person name="Bellafiore S."/>
        </authorList>
    </citation>
    <scope>NUCLEOTIDE SEQUENCE</scope>
    <source>
        <strain evidence="1">VN-18</strain>
    </source>
</reference>
<dbReference type="EMBL" id="JABEBT010000088">
    <property type="protein sequence ID" value="KAF7632969.1"/>
    <property type="molecule type" value="Genomic_DNA"/>
</dbReference>
<feature type="non-terminal residue" evidence="1">
    <location>
        <position position="1"/>
    </location>
</feature>
<comment type="caution">
    <text evidence="1">The sequence shown here is derived from an EMBL/GenBank/DDBJ whole genome shotgun (WGS) entry which is preliminary data.</text>
</comment>
<evidence type="ECO:0000313" key="1">
    <source>
        <dbReference type="EMBL" id="KAF7632969.1"/>
    </source>
</evidence>
<dbReference type="InterPro" id="IPR012337">
    <property type="entry name" value="RNaseH-like_sf"/>
</dbReference>
<sequence>LFKREESLSSVIGQIGEEVNLRLATVLENNPGLNKLIEISKILAGAELQIDMAPDMIASFKYAPLTSCDVERSFSTYKNILSDNRQSFTPQNLEFYIVCNCETRF</sequence>
<name>A0A8S9ZI15_9BILA</name>
<proteinExistence type="predicted"/>
<evidence type="ECO:0000313" key="2">
    <source>
        <dbReference type="Proteomes" id="UP000605970"/>
    </source>
</evidence>
<dbReference type="OrthoDB" id="6596666at2759"/>
<accession>A0A8S9ZI15</accession>
<organism evidence="1 2">
    <name type="scientific">Meloidogyne graminicola</name>
    <dbReference type="NCBI Taxonomy" id="189291"/>
    <lineage>
        <taxon>Eukaryota</taxon>
        <taxon>Metazoa</taxon>
        <taxon>Ecdysozoa</taxon>
        <taxon>Nematoda</taxon>
        <taxon>Chromadorea</taxon>
        <taxon>Rhabditida</taxon>
        <taxon>Tylenchina</taxon>
        <taxon>Tylenchomorpha</taxon>
        <taxon>Tylenchoidea</taxon>
        <taxon>Meloidogynidae</taxon>
        <taxon>Meloidogyninae</taxon>
        <taxon>Meloidogyne</taxon>
    </lineage>
</organism>
<protein>
    <submittedName>
        <fullName evidence="1">Uncharacterized protein</fullName>
    </submittedName>
</protein>
<keyword evidence="2" id="KW-1185">Reference proteome</keyword>
<dbReference type="SUPFAM" id="SSF53098">
    <property type="entry name" value="Ribonuclease H-like"/>
    <property type="match status" value="1"/>
</dbReference>